<proteinExistence type="predicted"/>
<dbReference type="InterPro" id="IPR043502">
    <property type="entry name" value="DNA/RNA_pol_sf"/>
</dbReference>
<dbReference type="Gene3D" id="3.10.10.10">
    <property type="entry name" value="HIV Type 1 Reverse Transcriptase, subunit A, domain 1"/>
    <property type="match status" value="1"/>
</dbReference>
<dbReference type="SUPFAM" id="SSF56672">
    <property type="entry name" value="DNA/RNA polymerases"/>
    <property type="match status" value="1"/>
</dbReference>
<dbReference type="EMBL" id="BKCJ011133655">
    <property type="protein sequence ID" value="GFC91769.1"/>
    <property type="molecule type" value="Genomic_DNA"/>
</dbReference>
<dbReference type="PANTHER" id="PTHR24559">
    <property type="entry name" value="TRANSPOSON TY3-I GAG-POL POLYPROTEIN"/>
    <property type="match status" value="1"/>
</dbReference>
<reference evidence="1" key="1">
    <citation type="journal article" date="2019" name="Sci. Rep.">
        <title>Draft genome of Tanacetum cinerariifolium, the natural source of mosquito coil.</title>
        <authorList>
            <person name="Yamashiro T."/>
            <person name="Shiraishi A."/>
            <person name="Satake H."/>
            <person name="Nakayama K."/>
        </authorList>
    </citation>
    <scope>NUCLEOTIDE SEQUENCE</scope>
</reference>
<evidence type="ECO:0008006" key="2">
    <source>
        <dbReference type="Google" id="ProtNLM"/>
    </source>
</evidence>
<feature type="non-terminal residue" evidence="1">
    <location>
        <position position="1"/>
    </location>
</feature>
<dbReference type="PANTHER" id="PTHR24559:SF444">
    <property type="entry name" value="REVERSE TRANSCRIPTASE DOMAIN-CONTAINING PROTEIN"/>
    <property type="match status" value="1"/>
</dbReference>
<accession>A0A699S2U2</accession>
<evidence type="ECO:0000313" key="1">
    <source>
        <dbReference type="EMBL" id="GFC91769.1"/>
    </source>
</evidence>
<dbReference type="AlphaFoldDB" id="A0A699S2U2"/>
<name>A0A699S2U2_TANCI</name>
<protein>
    <recommendedName>
        <fullName evidence="2">Reverse transcriptase domain-containing protein</fullName>
    </recommendedName>
</protein>
<gene>
    <name evidence="1" type="ORF">Tci_863739</name>
</gene>
<dbReference type="InterPro" id="IPR053134">
    <property type="entry name" value="RNA-dir_DNA_polymerase"/>
</dbReference>
<sequence>VAQVVEKETTERRLEDVPVSCKFPDVFLEDLPGLLPPREVEFEIELVPGAAPIDLRSGYHQLHVREKDIPMTAFRTRYGHYEFQEKLYAKFSKSEFWLDSVKFLDHVINNQGVHVDPTKVEAIKSWTALKSPTKVR</sequence>
<organism evidence="1">
    <name type="scientific">Tanacetum cinerariifolium</name>
    <name type="common">Dalmatian daisy</name>
    <name type="synonym">Chrysanthemum cinerariifolium</name>
    <dbReference type="NCBI Taxonomy" id="118510"/>
    <lineage>
        <taxon>Eukaryota</taxon>
        <taxon>Viridiplantae</taxon>
        <taxon>Streptophyta</taxon>
        <taxon>Embryophyta</taxon>
        <taxon>Tracheophyta</taxon>
        <taxon>Spermatophyta</taxon>
        <taxon>Magnoliopsida</taxon>
        <taxon>eudicotyledons</taxon>
        <taxon>Gunneridae</taxon>
        <taxon>Pentapetalae</taxon>
        <taxon>asterids</taxon>
        <taxon>campanulids</taxon>
        <taxon>Asterales</taxon>
        <taxon>Asteraceae</taxon>
        <taxon>Asteroideae</taxon>
        <taxon>Anthemideae</taxon>
        <taxon>Anthemidinae</taxon>
        <taxon>Tanacetum</taxon>
    </lineage>
</organism>
<comment type="caution">
    <text evidence="1">The sequence shown here is derived from an EMBL/GenBank/DDBJ whole genome shotgun (WGS) entry which is preliminary data.</text>
</comment>